<reference evidence="1" key="1">
    <citation type="journal article" date="2014" name="Front. Microbiol.">
        <title>High frequency of phylogenetically diverse reductive dehalogenase-homologous genes in deep subseafloor sedimentary metagenomes.</title>
        <authorList>
            <person name="Kawai M."/>
            <person name="Futagami T."/>
            <person name="Toyoda A."/>
            <person name="Takaki Y."/>
            <person name="Nishi S."/>
            <person name="Hori S."/>
            <person name="Arai W."/>
            <person name="Tsubouchi T."/>
            <person name="Morono Y."/>
            <person name="Uchiyama I."/>
            <person name="Ito T."/>
            <person name="Fujiyama A."/>
            <person name="Inagaki F."/>
            <person name="Takami H."/>
        </authorList>
    </citation>
    <scope>NUCLEOTIDE SEQUENCE</scope>
    <source>
        <strain evidence="1">Expedition CK06-06</strain>
    </source>
</reference>
<feature type="non-terminal residue" evidence="1">
    <location>
        <position position="1"/>
    </location>
</feature>
<organism evidence="1">
    <name type="scientific">marine sediment metagenome</name>
    <dbReference type="NCBI Taxonomy" id="412755"/>
    <lineage>
        <taxon>unclassified sequences</taxon>
        <taxon>metagenomes</taxon>
        <taxon>ecological metagenomes</taxon>
    </lineage>
</organism>
<evidence type="ECO:0000313" key="1">
    <source>
        <dbReference type="EMBL" id="GAH12199.1"/>
    </source>
</evidence>
<dbReference type="EMBL" id="BART01035217">
    <property type="protein sequence ID" value="GAH12199.1"/>
    <property type="molecule type" value="Genomic_DNA"/>
</dbReference>
<dbReference type="AlphaFoldDB" id="X1E4T0"/>
<proteinExistence type="predicted"/>
<comment type="caution">
    <text evidence="1">The sequence shown here is derived from an EMBL/GenBank/DDBJ whole genome shotgun (WGS) entry which is preliminary data.</text>
</comment>
<name>X1E4T0_9ZZZZ</name>
<protein>
    <submittedName>
        <fullName evidence="1">Uncharacterized protein</fullName>
    </submittedName>
</protein>
<gene>
    <name evidence="1" type="ORF">S01H4_59911</name>
</gene>
<sequence length="195" mass="22123">IKIVKSDLFTSVESVTEKVVNVIKKNFEDETLWEEKVSKIAYHLRTLVNNTFTMVGKGARKGEGNTRRKTPGRSRSTIEFPEDILEIMDNPLENKNLDKLKEDNDEELRQKAEEFAKETPYSNYGAPAGQAGILIDGNPLTTWYRGLAKDLIEIKIFEEKPGGQLPIYPEVWHLGEPLEDLDIVQTILNSPIIVP</sequence>
<accession>X1E4T0</accession>
<feature type="non-terminal residue" evidence="1">
    <location>
        <position position="195"/>
    </location>
</feature>